<dbReference type="Pfam" id="PF00692">
    <property type="entry name" value="dUTPase"/>
    <property type="match status" value="1"/>
</dbReference>
<keyword evidence="3" id="KW-0378">Hydrolase</keyword>
<name>A0AAU8AWQ2_9CAUD</name>
<evidence type="ECO:0000256" key="3">
    <source>
        <dbReference type="ARBA" id="ARBA00022801"/>
    </source>
</evidence>
<dbReference type="InterPro" id="IPR029054">
    <property type="entry name" value="dUTPase-like"/>
</dbReference>
<proteinExistence type="inferred from homology"/>
<dbReference type="NCBIfam" id="TIGR00576">
    <property type="entry name" value="dut"/>
    <property type="match status" value="1"/>
</dbReference>
<evidence type="ECO:0000256" key="1">
    <source>
        <dbReference type="ARBA" id="ARBA00006581"/>
    </source>
</evidence>
<organism evidence="6">
    <name type="scientific">Dulem virus 40</name>
    <dbReference type="NCBI Taxonomy" id="3145758"/>
    <lineage>
        <taxon>Viruses</taxon>
        <taxon>Duplodnaviria</taxon>
        <taxon>Heunggongvirae</taxon>
        <taxon>Uroviricota</taxon>
        <taxon>Caudoviricetes</taxon>
    </lineage>
</organism>
<comment type="similarity">
    <text evidence="1">Belongs to the dUTPase family.</text>
</comment>
<dbReference type="GO" id="GO:0000287">
    <property type="term" value="F:magnesium ion binding"/>
    <property type="evidence" value="ECO:0007669"/>
    <property type="project" value="InterPro"/>
</dbReference>
<keyword evidence="4" id="KW-0546">Nucleotide metabolism</keyword>
<dbReference type="EC" id="3.6.1.23" evidence="2"/>
<feature type="domain" description="dUTPase-like" evidence="5">
    <location>
        <begin position="11"/>
        <end position="141"/>
    </location>
</feature>
<dbReference type="EMBL" id="PP511379">
    <property type="protein sequence ID" value="XCD03596.1"/>
    <property type="molecule type" value="Genomic_DNA"/>
</dbReference>
<reference evidence="6" key="1">
    <citation type="submission" date="2024-03" db="EMBL/GenBank/DDBJ databases">
        <title>Diverse circular DNA viruses in blood, oral, and fecal samples of captive lemurs.</title>
        <authorList>
            <person name="Paietta E.N."/>
            <person name="Kraberger S."/>
            <person name="Lund M.C."/>
            <person name="Custer J.M."/>
            <person name="Vargas K.M."/>
            <person name="Ehmke E.E."/>
            <person name="Yoder A.D."/>
            <person name="Varsani A."/>
        </authorList>
    </citation>
    <scope>NUCLEOTIDE SEQUENCE</scope>
    <source>
        <strain evidence="6">Duke_21_1</strain>
    </source>
</reference>
<evidence type="ECO:0000313" key="6">
    <source>
        <dbReference type="EMBL" id="XCD03596.1"/>
    </source>
</evidence>
<evidence type="ECO:0000256" key="2">
    <source>
        <dbReference type="ARBA" id="ARBA00012379"/>
    </source>
</evidence>
<dbReference type="InterPro" id="IPR036157">
    <property type="entry name" value="dUTPase-like_sf"/>
</dbReference>
<accession>A0AAU8AWQ2</accession>
<evidence type="ECO:0000259" key="5">
    <source>
        <dbReference type="Pfam" id="PF00692"/>
    </source>
</evidence>
<evidence type="ECO:0000256" key="4">
    <source>
        <dbReference type="ARBA" id="ARBA00023080"/>
    </source>
</evidence>
<dbReference type="GO" id="GO:0006226">
    <property type="term" value="P:dUMP biosynthetic process"/>
    <property type="evidence" value="ECO:0007669"/>
    <property type="project" value="InterPro"/>
</dbReference>
<sequence length="142" mass="15540">MKIKIKKLRDDAVIPTKAYPSDAGFDLTAVWSGWNNGSKVFEYGFGLSFEIPEGYVGLIFPRSSIFRKDLFLTNCVGVIDSGYRGEVSVKFKSTTGRIPASYNIGERVAQIIIMPIPQVVFVEVKELSDSDRGSGGYGSTGN</sequence>
<dbReference type="GO" id="GO:0004170">
    <property type="term" value="F:dUTP diphosphatase activity"/>
    <property type="evidence" value="ECO:0007669"/>
    <property type="project" value="UniProtKB-EC"/>
</dbReference>
<dbReference type="SUPFAM" id="SSF51283">
    <property type="entry name" value="dUTPase-like"/>
    <property type="match status" value="1"/>
</dbReference>
<dbReference type="Gene3D" id="2.70.40.10">
    <property type="match status" value="1"/>
</dbReference>
<dbReference type="GO" id="GO:0046081">
    <property type="term" value="P:dUTP catabolic process"/>
    <property type="evidence" value="ECO:0007669"/>
    <property type="project" value="InterPro"/>
</dbReference>
<dbReference type="InterPro" id="IPR008181">
    <property type="entry name" value="dUTPase"/>
</dbReference>
<dbReference type="InterPro" id="IPR033704">
    <property type="entry name" value="dUTPase_trimeric"/>
</dbReference>
<dbReference type="PANTHER" id="PTHR11241">
    <property type="entry name" value="DEOXYURIDINE 5'-TRIPHOSPHATE NUCLEOTIDOHYDROLASE"/>
    <property type="match status" value="1"/>
</dbReference>
<dbReference type="PANTHER" id="PTHR11241:SF0">
    <property type="entry name" value="DEOXYURIDINE 5'-TRIPHOSPHATE NUCLEOTIDOHYDROLASE"/>
    <property type="match status" value="1"/>
</dbReference>
<dbReference type="CDD" id="cd07557">
    <property type="entry name" value="trimeric_dUTPase"/>
    <property type="match status" value="1"/>
</dbReference>
<protein>
    <recommendedName>
        <fullName evidence="2">dUTP diphosphatase</fullName>
        <ecNumber evidence="2">3.6.1.23</ecNumber>
    </recommendedName>
</protein>